<evidence type="ECO:0000259" key="6">
    <source>
        <dbReference type="PROSITE" id="PS50104"/>
    </source>
</evidence>
<dbReference type="Gramene" id="KCW73692">
    <property type="protein sequence ID" value="KCW73692"/>
    <property type="gene ID" value="EUGRSUZ_E02293"/>
</dbReference>
<dbReference type="PANTHER" id="PTHR11017">
    <property type="entry name" value="LEUCINE-RICH REPEAT-CONTAINING PROTEIN"/>
    <property type="match status" value="1"/>
</dbReference>
<evidence type="ECO:0000256" key="1">
    <source>
        <dbReference type="ARBA" id="ARBA00022614"/>
    </source>
</evidence>
<name>A0A059C5Q1_EUCGR</name>
<evidence type="ECO:0000256" key="2">
    <source>
        <dbReference type="ARBA" id="ARBA00022737"/>
    </source>
</evidence>
<keyword evidence="5" id="KW-0812">Transmembrane</keyword>
<evidence type="ECO:0000256" key="5">
    <source>
        <dbReference type="SAM" id="Phobius"/>
    </source>
</evidence>
<organism evidence="7">
    <name type="scientific">Eucalyptus grandis</name>
    <name type="common">Flooded gum</name>
    <dbReference type="NCBI Taxonomy" id="71139"/>
    <lineage>
        <taxon>Eukaryota</taxon>
        <taxon>Viridiplantae</taxon>
        <taxon>Streptophyta</taxon>
        <taxon>Embryophyta</taxon>
        <taxon>Tracheophyta</taxon>
        <taxon>Spermatophyta</taxon>
        <taxon>Magnoliopsida</taxon>
        <taxon>eudicotyledons</taxon>
        <taxon>Gunneridae</taxon>
        <taxon>Pentapetalae</taxon>
        <taxon>rosids</taxon>
        <taxon>malvids</taxon>
        <taxon>Myrtales</taxon>
        <taxon>Myrtaceae</taxon>
        <taxon>Myrtoideae</taxon>
        <taxon>Eucalypteae</taxon>
        <taxon>Eucalyptus</taxon>
    </lineage>
</organism>
<protein>
    <recommendedName>
        <fullName evidence="6">TIR domain-containing protein</fullName>
    </recommendedName>
</protein>
<dbReference type="PANTHER" id="PTHR11017:SF292">
    <property type="entry name" value="AAA+ ATPASE DOMAIN-CONTAINING PROTEIN"/>
    <property type="match status" value="1"/>
</dbReference>
<dbReference type="InterPro" id="IPR027417">
    <property type="entry name" value="P-loop_NTPase"/>
</dbReference>
<dbReference type="Gene3D" id="3.40.50.10140">
    <property type="entry name" value="Toll/interleukin-1 receptor homology (TIR) domain"/>
    <property type="match status" value="1"/>
</dbReference>
<reference evidence="7" key="1">
    <citation type="submission" date="2013-07" db="EMBL/GenBank/DDBJ databases">
        <title>The genome of Eucalyptus grandis.</title>
        <authorList>
            <person name="Schmutz J."/>
            <person name="Hayes R."/>
            <person name="Myburg A."/>
            <person name="Tuskan G."/>
            <person name="Grattapaglia D."/>
            <person name="Rokhsar D.S."/>
        </authorList>
    </citation>
    <scope>NUCLEOTIDE SEQUENCE</scope>
    <source>
        <tissue evidence="7">Leaf extractions</tissue>
    </source>
</reference>
<keyword evidence="3" id="KW-0611">Plant defense</keyword>
<dbReference type="SUPFAM" id="SSF46785">
    <property type="entry name" value="Winged helix' DNA-binding domain"/>
    <property type="match status" value="1"/>
</dbReference>
<keyword evidence="5" id="KW-0472">Membrane</keyword>
<sequence>MASSSKSERIYHVFLSFRGTDVRNNFLDHLYTALDLKGIYTYVDSEELRKGDQIESALMKAIEESHIAVIVFSEDYASSSWCLEEVAKIMECKEERNLMVFPVFYKVEPREVRTPRAKYREAMVKHESKFGENSDKVKKWKRALFNAGSLSGWHLKDGDDSEHIQRIVKDIATHLGRAPLHVAKHLVGINSRVLKLKSVLNLESNDRVLMVGLWGQGGIGKTTLAKAIYNDIFTQFEGSSFLANVRENSKDCKGLVTLQEQLLSEILLRKQRLVVSSIDAGTNLIQERLFRKKVLIVLDDVDDMRQLSTLAGEGKWFGNGSRIIFTTRDEHLLTAHGIDQDHVYEVKLLDDNEAHELLTKHAFPTNQKLKIRTDLVDGVLNYTKGLPLALEVLGSFLVGRGEHGWKSALKKLSRIPDKSINDVLKISYDGLEENEKEIFLHIACFFKGCDSEYIKKVLDSCNFEIAIGLEILTERSLISIEHEHIQMHDLIQLMGTDIVNQECRDDPGRRSKLWLYDDVLDVLSSDMGDFAVKAIVLKPPELKEICIDANAFTKMRRLRLLIVRNVHNSLQDPICLPNKLRWFEWHGAPWIPEFSSGPKKLVGLDINECSMTVVPKQFKVKYLPTLTFFIIYFICVGMCILVVVHKRKWCSRVLENIFFQKDHKYLR</sequence>
<evidence type="ECO:0000256" key="4">
    <source>
        <dbReference type="ARBA" id="ARBA00023027"/>
    </source>
</evidence>
<keyword evidence="5" id="KW-1133">Transmembrane helix</keyword>
<dbReference type="FunFam" id="3.40.50.10140:FF:000007">
    <property type="entry name" value="Disease resistance protein (TIR-NBS-LRR class)"/>
    <property type="match status" value="1"/>
</dbReference>
<dbReference type="InterPro" id="IPR044974">
    <property type="entry name" value="Disease_R_plants"/>
</dbReference>
<dbReference type="Pfam" id="PF01582">
    <property type="entry name" value="TIR"/>
    <property type="match status" value="1"/>
</dbReference>
<dbReference type="InterPro" id="IPR000157">
    <property type="entry name" value="TIR_dom"/>
</dbReference>
<gene>
    <name evidence="7" type="ORF">EUGRSUZ_E02293</name>
</gene>
<dbReference type="InterPro" id="IPR035897">
    <property type="entry name" value="Toll_tir_struct_dom_sf"/>
</dbReference>
<dbReference type="PROSITE" id="PS50104">
    <property type="entry name" value="TIR"/>
    <property type="match status" value="1"/>
</dbReference>
<dbReference type="InterPro" id="IPR003593">
    <property type="entry name" value="AAA+_ATPase"/>
</dbReference>
<dbReference type="EMBL" id="KK198757">
    <property type="protein sequence ID" value="KCW73692.1"/>
    <property type="molecule type" value="Genomic_DNA"/>
</dbReference>
<dbReference type="GO" id="GO:0043531">
    <property type="term" value="F:ADP binding"/>
    <property type="evidence" value="ECO:0007669"/>
    <property type="project" value="InterPro"/>
</dbReference>
<accession>A0A059C5Q1</accession>
<proteinExistence type="predicted"/>
<dbReference type="Pfam" id="PF00931">
    <property type="entry name" value="NB-ARC"/>
    <property type="match status" value="1"/>
</dbReference>
<dbReference type="SMART" id="SM00255">
    <property type="entry name" value="TIR"/>
    <property type="match status" value="1"/>
</dbReference>
<feature type="transmembrane region" description="Helical" evidence="5">
    <location>
        <begin position="622"/>
        <end position="644"/>
    </location>
</feature>
<dbReference type="Gene3D" id="1.10.8.430">
    <property type="entry name" value="Helical domain of apoptotic protease-activating factors"/>
    <property type="match status" value="1"/>
</dbReference>
<dbReference type="OMA" id="CIDANAF"/>
<feature type="domain" description="TIR" evidence="6">
    <location>
        <begin position="9"/>
        <end position="175"/>
    </location>
</feature>
<dbReference type="InterPro" id="IPR058192">
    <property type="entry name" value="WHD_ROQ1-like"/>
</dbReference>
<dbReference type="SMART" id="SM00382">
    <property type="entry name" value="AAA"/>
    <property type="match status" value="1"/>
</dbReference>
<dbReference type="PRINTS" id="PR00364">
    <property type="entry name" value="DISEASERSIST"/>
</dbReference>
<dbReference type="GO" id="GO:0007165">
    <property type="term" value="P:signal transduction"/>
    <property type="evidence" value="ECO:0007669"/>
    <property type="project" value="InterPro"/>
</dbReference>
<evidence type="ECO:0000256" key="3">
    <source>
        <dbReference type="ARBA" id="ARBA00022821"/>
    </source>
</evidence>
<dbReference type="InParanoid" id="A0A059C5Q1"/>
<dbReference type="InterPro" id="IPR042197">
    <property type="entry name" value="Apaf_helical"/>
</dbReference>
<dbReference type="InterPro" id="IPR002182">
    <property type="entry name" value="NB-ARC"/>
</dbReference>
<dbReference type="SUPFAM" id="SSF52200">
    <property type="entry name" value="Toll/Interleukin receptor TIR domain"/>
    <property type="match status" value="1"/>
</dbReference>
<evidence type="ECO:0000313" key="7">
    <source>
        <dbReference type="EMBL" id="KCW73692.1"/>
    </source>
</evidence>
<keyword evidence="4" id="KW-0520">NAD</keyword>
<dbReference type="Gene3D" id="3.40.50.300">
    <property type="entry name" value="P-loop containing nucleotide triphosphate hydrolases"/>
    <property type="match status" value="1"/>
</dbReference>
<dbReference type="SUPFAM" id="SSF52540">
    <property type="entry name" value="P-loop containing nucleoside triphosphate hydrolases"/>
    <property type="match status" value="1"/>
</dbReference>
<dbReference type="Pfam" id="PF23282">
    <property type="entry name" value="WHD_ROQ1"/>
    <property type="match status" value="1"/>
</dbReference>
<dbReference type="InterPro" id="IPR036390">
    <property type="entry name" value="WH_DNA-bd_sf"/>
</dbReference>
<keyword evidence="1" id="KW-0433">Leucine-rich repeat</keyword>
<dbReference type="GO" id="GO:0006952">
    <property type="term" value="P:defense response"/>
    <property type="evidence" value="ECO:0007669"/>
    <property type="project" value="UniProtKB-KW"/>
</dbReference>
<dbReference type="AlphaFoldDB" id="A0A059C5Q1"/>
<keyword evidence="2" id="KW-0677">Repeat</keyword>
<dbReference type="FunCoup" id="A0A059C5Q1">
    <property type="interactions" value="178"/>
</dbReference>